<reference evidence="2 3" key="1">
    <citation type="submission" date="2024-06" db="EMBL/GenBank/DDBJ databases">
        <title>The Natural Products Discovery Center: Release of the First 8490 Sequenced Strains for Exploring Actinobacteria Biosynthetic Diversity.</title>
        <authorList>
            <person name="Kalkreuter E."/>
            <person name="Kautsar S.A."/>
            <person name="Yang D."/>
            <person name="Bader C.D."/>
            <person name="Teijaro C.N."/>
            <person name="Fluegel L."/>
            <person name="Davis C.M."/>
            <person name="Simpson J.R."/>
            <person name="Lauterbach L."/>
            <person name="Steele A.D."/>
            <person name="Gui C."/>
            <person name="Meng S."/>
            <person name="Li G."/>
            <person name="Viehrig K."/>
            <person name="Ye F."/>
            <person name="Su P."/>
            <person name="Kiefer A.F."/>
            <person name="Nichols A."/>
            <person name="Cepeda A.J."/>
            <person name="Yan W."/>
            <person name="Fan B."/>
            <person name="Jiang Y."/>
            <person name="Adhikari A."/>
            <person name="Zheng C.-J."/>
            <person name="Schuster L."/>
            <person name="Cowan T.M."/>
            <person name="Smanski M.J."/>
            <person name="Chevrette M.G."/>
            <person name="De Carvalho L.P.S."/>
            <person name="Shen B."/>
        </authorList>
    </citation>
    <scope>NUCLEOTIDE SEQUENCE [LARGE SCALE GENOMIC DNA]</scope>
    <source>
        <strain evidence="2 3">NPDC000634</strain>
    </source>
</reference>
<dbReference type="InterPro" id="IPR041657">
    <property type="entry name" value="HTH_17"/>
</dbReference>
<dbReference type="RefSeq" id="WP_143668007.1">
    <property type="nucleotide sequence ID" value="NZ_MUBM01000030.1"/>
</dbReference>
<dbReference type="InterPro" id="IPR010093">
    <property type="entry name" value="SinI_DNA-bd"/>
</dbReference>
<sequence>MDIGETADYLNVSVSWLYKNAARSGLAMYRFGPGPNAKIRFKVSEVEAWVKQQRVAGR</sequence>
<proteinExistence type="predicted"/>
<dbReference type="NCBIfam" id="TIGR01764">
    <property type="entry name" value="excise"/>
    <property type="match status" value="1"/>
</dbReference>
<keyword evidence="3" id="KW-1185">Reference proteome</keyword>
<gene>
    <name evidence="2" type="ORF">ABT317_22270</name>
</gene>
<comment type="caution">
    <text evidence="2">The sequence shown here is derived from an EMBL/GenBank/DDBJ whole genome shotgun (WGS) entry which is preliminary data.</text>
</comment>
<dbReference type="EMBL" id="JBEPCU010000403">
    <property type="protein sequence ID" value="MER6979624.1"/>
    <property type="molecule type" value="Genomic_DNA"/>
</dbReference>
<evidence type="ECO:0000259" key="1">
    <source>
        <dbReference type="Pfam" id="PF12728"/>
    </source>
</evidence>
<evidence type="ECO:0000313" key="3">
    <source>
        <dbReference type="Proteomes" id="UP001458415"/>
    </source>
</evidence>
<feature type="domain" description="Helix-turn-helix" evidence="1">
    <location>
        <begin position="1"/>
        <end position="54"/>
    </location>
</feature>
<organism evidence="2 3">
    <name type="scientific">Streptomyces carpinensis</name>
    <dbReference type="NCBI Taxonomy" id="66369"/>
    <lineage>
        <taxon>Bacteria</taxon>
        <taxon>Bacillati</taxon>
        <taxon>Actinomycetota</taxon>
        <taxon>Actinomycetes</taxon>
        <taxon>Kitasatosporales</taxon>
        <taxon>Streptomycetaceae</taxon>
        <taxon>Streptomyces</taxon>
    </lineage>
</organism>
<protein>
    <submittedName>
        <fullName evidence="2">Helix-turn-helix domain-containing protein</fullName>
    </submittedName>
</protein>
<accession>A0ABV1W604</accession>
<evidence type="ECO:0000313" key="2">
    <source>
        <dbReference type="EMBL" id="MER6979624.1"/>
    </source>
</evidence>
<dbReference type="Proteomes" id="UP001458415">
    <property type="component" value="Unassembled WGS sequence"/>
</dbReference>
<dbReference type="Pfam" id="PF12728">
    <property type="entry name" value="HTH_17"/>
    <property type="match status" value="1"/>
</dbReference>
<name>A0ABV1W604_9ACTN</name>